<evidence type="ECO:0000256" key="2">
    <source>
        <dbReference type="ARBA" id="ARBA00008821"/>
    </source>
</evidence>
<protein>
    <submittedName>
        <fullName evidence="9">Uracil permease</fullName>
    </submittedName>
</protein>
<comment type="subcellular location">
    <subcellularLocation>
        <location evidence="1">Cell membrane</location>
        <topology evidence="1">Multi-pass membrane protein</topology>
    </subcellularLocation>
</comment>
<dbReference type="AlphaFoldDB" id="A0AAW9JHI5"/>
<proteinExistence type="inferred from homology"/>
<dbReference type="GO" id="GO:0042907">
    <property type="term" value="F:xanthine transmembrane transporter activity"/>
    <property type="evidence" value="ECO:0007669"/>
    <property type="project" value="TreeGrafter"/>
</dbReference>
<evidence type="ECO:0000313" key="9">
    <source>
        <dbReference type="EMBL" id="MDZ5596647.1"/>
    </source>
</evidence>
<dbReference type="GO" id="GO:0005886">
    <property type="term" value="C:plasma membrane"/>
    <property type="evidence" value="ECO:0007669"/>
    <property type="project" value="UniProtKB-SubCell"/>
</dbReference>
<dbReference type="Proteomes" id="UP001290582">
    <property type="component" value="Unassembled WGS sequence"/>
</dbReference>
<organism evidence="9 10">
    <name type="scientific">Enterococcus cecorum</name>
    <dbReference type="NCBI Taxonomy" id="44008"/>
    <lineage>
        <taxon>Bacteria</taxon>
        <taxon>Bacillati</taxon>
        <taxon>Bacillota</taxon>
        <taxon>Bacilli</taxon>
        <taxon>Lactobacillales</taxon>
        <taxon>Enterococcaceae</taxon>
        <taxon>Enterococcus</taxon>
    </lineage>
</organism>
<evidence type="ECO:0000256" key="5">
    <source>
        <dbReference type="ARBA" id="ARBA00022692"/>
    </source>
</evidence>
<evidence type="ECO:0000256" key="7">
    <source>
        <dbReference type="ARBA" id="ARBA00023136"/>
    </source>
</evidence>
<comment type="similarity">
    <text evidence="2">Belongs to the nucleobase:cation symporter-2 (NCS2) (TC 2.A.40) family.</text>
</comment>
<sequence>MIVAERKIIQVEEKVPFKLLLPLSLQHMFAMFGASVLVPFIFGINPAIVLFMNGLGTLLFIFITKGKAPAYLGSSFAFLAPASIVISKWGYSYALGGFVAVGFLGCILSFIIYKFGSNWINVVLPPAAMGPVVALIGLELAGTAASNAGLIGDKISSANVTVFLVTLLVAVFGSVMFRKFLSVIPILIAIIVGYIAAVFCGIVDFAPVAQAPIFSLPNFSMPKFKLEAIVTIIPVLLVVTSEHIGHQIVTSKIVERDLLQDPGLHRTLFADNFSTMISGFIGSVPTTTYGENIGVMAMTRVYSVYVIAGAAVLSIISSFIGKMTTLISTIPGPVIGGISFLLYGMIGASGIRILVDSQVDYSKSRNMAMTSVIMVTGLSGIKVQFGSIQLTGMVLACVVGMLMGLIFYVLDKFNLTNDR</sequence>
<reference evidence="9" key="1">
    <citation type="submission" date="2023-12" db="EMBL/GenBank/DDBJ databases">
        <title>Molecular genomic analyses of Enterococcus cecorum from sepsis oubreaks in broilers.</title>
        <authorList>
            <person name="Rhoads D."/>
            <person name="Alrubaye A."/>
        </authorList>
    </citation>
    <scope>NUCLEOTIDE SEQUENCE</scope>
    <source>
        <strain evidence="9">1755</strain>
    </source>
</reference>
<keyword evidence="3" id="KW-0813">Transport</keyword>
<dbReference type="RefSeq" id="WP_216365240.1">
    <property type="nucleotide sequence ID" value="NZ_CP010060.1"/>
</dbReference>
<dbReference type="InterPro" id="IPR006042">
    <property type="entry name" value="Xan_ur_permease"/>
</dbReference>
<keyword evidence="5 8" id="KW-0812">Transmembrane</keyword>
<evidence type="ECO:0000256" key="1">
    <source>
        <dbReference type="ARBA" id="ARBA00004651"/>
    </source>
</evidence>
<evidence type="ECO:0000256" key="6">
    <source>
        <dbReference type="ARBA" id="ARBA00022989"/>
    </source>
</evidence>
<dbReference type="PANTHER" id="PTHR42810:SF4">
    <property type="entry name" value="URIC ACID TRANSPORTER UACT"/>
    <property type="match status" value="1"/>
</dbReference>
<dbReference type="PANTHER" id="PTHR42810">
    <property type="entry name" value="PURINE PERMEASE C1399.01C-RELATED"/>
    <property type="match status" value="1"/>
</dbReference>
<feature type="transmembrane region" description="Helical" evidence="8">
    <location>
        <begin position="119"/>
        <end position="138"/>
    </location>
</feature>
<feature type="transmembrane region" description="Helical" evidence="8">
    <location>
        <begin position="70"/>
        <end position="87"/>
    </location>
</feature>
<dbReference type="NCBIfam" id="NF007995">
    <property type="entry name" value="PRK10720.1"/>
    <property type="match status" value="1"/>
</dbReference>
<feature type="transmembrane region" description="Helical" evidence="8">
    <location>
        <begin position="20"/>
        <end position="41"/>
    </location>
</feature>
<feature type="transmembrane region" description="Helical" evidence="8">
    <location>
        <begin position="158"/>
        <end position="177"/>
    </location>
</feature>
<dbReference type="InterPro" id="IPR006043">
    <property type="entry name" value="NCS2"/>
</dbReference>
<dbReference type="EMBL" id="JAXOGL010000001">
    <property type="protein sequence ID" value="MDZ5596647.1"/>
    <property type="molecule type" value="Genomic_DNA"/>
</dbReference>
<accession>A0AAW9JHI5</accession>
<feature type="transmembrane region" description="Helical" evidence="8">
    <location>
        <begin position="333"/>
        <end position="355"/>
    </location>
</feature>
<gene>
    <name evidence="9" type="primary">uraA</name>
    <name evidence="9" type="ORF">U1294_00120</name>
</gene>
<dbReference type="Pfam" id="PF00860">
    <property type="entry name" value="Xan_ur_permease"/>
    <property type="match status" value="1"/>
</dbReference>
<feature type="transmembrane region" description="Helical" evidence="8">
    <location>
        <begin position="391"/>
        <end position="410"/>
    </location>
</feature>
<dbReference type="NCBIfam" id="TIGR00801">
    <property type="entry name" value="ncs2"/>
    <property type="match status" value="1"/>
</dbReference>
<evidence type="ECO:0000256" key="3">
    <source>
        <dbReference type="ARBA" id="ARBA00022448"/>
    </source>
</evidence>
<evidence type="ECO:0000256" key="4">
    <source>
        <dbReference type="ARBA" id="ARBA00022475"/>
    </source>
</evidence>
<dbReference type="PROSITE" id="PS01116">
    <property type="entry name" value="XANTH_URACIL_PERMASE"/>
    <property type="match status" value="1"/>
</dbReference>
<keyword evidence="4" id="KW-1003">Cell membrane</keyword>
<feature type="transmembrane region" description="Helical" evidence="8">
    <location>
        <begin position="93"/>
        <end position="112"/>
    </location>
</feature>
<feature type="transmembrane region" description="Helical" evidence="8">
    <location>
        <begin position="302"/>
        <end position="321"/>
    </location>
</feature>
<name>A0AAW9JHI5_9ENTE</name>
<evidence type="ECO:0000256" key="8">
    <source>
        <dbReference type="SAM" id="Phobius"/>
    </source>
</evidence>
<feature type="transmembrane region" description="Helical" evidence="8">
    <location>
        <begin position="47"/>
        <end position="63"/>
    </location>
</feature>
<feature type="transmembrane region" description="Helical" evidence="8">
    <location>
        <begin position="184"/>
        <end position="206"/>
    </location>
</feature>
<evidence type="ECO:0000313" key="10">
    <source>
        <dbReference type="Proteomes" id="UP001290582"/>
    </source>
</evidence>
<comment type="caution">
    <text evidence="9">The sequence shown here is derived from an EMBL/GenBank/DDBJ whole genome shotgun (WGS) entry which is preliminary data.</text>
</comment>
<keyword evidence="6 8" id="KW-1133">Transmembrane helix</keyword>
<keyword evidence="7 8" id="KW-0472">Membrane</keyword>